<feature type="transmembrane region" description="Helical" evidence="2">
    <location>
        <begin position="5"/>
        <end position="24"/>
    </location>
</feature>
<name>A0A1C2G3Q8_9GAMM</name>
<protein>
    <submittedName>
        <fullName evidence="3">Uncharacterized protein</fullName>
    </submittedName>
</protein>
<dbReference type="Proteomes" id="UP000253250">
    <property type="component" value="Unassembled WGS sequence"/>
</dbReference>
<evidence type="ECO:0000256" key="1">
    <source>
        <dbReference type="SAM" id="MobiDB-lite"/>
    </source>
</evidence>
<feature type="region of interest" description="Disordered" evidence="1">
    <location>
        <begin position="108"/>
        <end position="136"/>
    </location>
</feature>
<sequence>MIARLLRFIVFLPLVEVVVIVLVWQAIGPWWTLGLLVAGPVAGLALLRLSPVRTFGHVRAALSHGRLPHEAVWEGAALGLAGLLLIFPGFFSDLLALALLVGPARRALRRPPGASPPMAGGGPREPLEGRFRSYRD</sequence>
<comment type="caution">
    <text evidence="3">The sequence shown here is derived from an EMBL/GenBank/DDBJ whole genome shotgun (WGS) entry which is preliminary data.</text>
</comment>
<proteinExistence type="predicted"/>
<dbReference type="RefSeq" id="WP_065969031.1">
    <property type="nucleotide sequence ID" value="NZ_CP080624.1"/>
</dbReference>
<keyword evidence="2" id="KW-0812">Transmembrane</keyword>
<dbReference type="NCBIfam" id="NF008528">
    <property type="entry name" value="PRK11463.1-2"/>
    <property type="match status" value="1"/>
</dbReference>
<reference evidence="3 4" key="1">
    <citation type="submission" date="2018-02" db="EMBL/GenBank/DDBJ databases">
        <title>Insights into the biology of acidophilic members of the Acidiferrobacteraceae family derived from comparative genomic analyses.</title>
        <authorList>
            <person name="Issotta F."/>
            <person name="Thyssen C."/>
            <person name="Mena C."/>
            <person name="Moya A."/>
            <person name="Bellenberg S."/>
            <person name="Sproer C."/>
            <person name="Covarrubias P.C."/>
            <person name="Sand W."/>
            <person name="Quatrini R."/>
            <person name="Vera M."/>
        </authorList>
    </citation>
    <scope>NUCLEOTIDE SEQUENCE [LARGE SCALE GENOMIC DNA]</scope>
    <source>
        <strain evidence="4">m-1</strain>
    </source>
</reference>
<keyword evidence="2" id="KW-0472">Membrane</keyword>
<dbReference type="PANTHER" id="PTHR35335:SF1">
    <property type="entry name" value="UPF0716 PROTEIN FXSA"/>
    <property type="match status" value="1"/>
</dbReference>
<accession>A0A1C2G3Q8</accession>
<dbReference type="GO" id="GO:0016020">
    <property type="term" value="C:membrane"/>
    <property type="evidence" value="ECO:0007669"/>
    <property type="project" value="InterPro"/>
</dbReference>
<organism evidence="3 4">
    <name type="scientific">Acidiferrobacter thiooxydans</name>
    <dbReference type="NCBI Taxonomy" id="163359"/>
    <lineage>
        <taxon>Bacteria</taxon>
        <taxon>Pseudomonadati</taxon>
        <taxon>Pseudomonadota</taxon>
        <taxon>Gammaproteobacteria</taxon>
        <taxon>Acidiferrobacterales</taxon>
        <taxon>Acidiferrobacteraceae</taxon>
        <taxon>Acidiferrobacter</taxon>
    </lineage>
</organism>
<feature type="compositionally biased region" description="Basic and acidic residues" evidence="1">
    <location>
        <begin position="125"/>
        <end position="136"/>
    </location>
</feature>
<feature type="transmembrane region" description="Helical" evidence="2">
    <location>
        <begin position="71"/>
        <end position="91"/>
    </location>
</feature>
<feature type="compositionally biased region" description="Low complexity" evidence="1">
    <location>
        <begin position="108"/>
        <end position="118"/>
    </location>
</feature>
<keyword evidence="4" id="KW-1185">Reference proteome</keyword>
<evidence type="ECO:0000256" key="2">
    <source>
        <dbReference type="SAM" id="Phobius"/>
    </source>
</evidence>
<dbReference type="STRING" id="163359.A9R16_08110"/>
<keyword evidence="2" id="KW-1133">Transmembrane helix</keyword>
<dbReference type="PANTHER" id="PTHR35335">
    <property type="entry name" value="UPF0716 PROTEIN FXSA"/>
    <property type="match status" value="1"/>
</dbReference>
<dbReference type="InterPro" id="IPR007313">
    <property type="entry name" value="FxsA"/>
</dbReference>
<dbReference type="Pfam" id="PF04186">
    <property type="entry name" value="FxsA"/>
    <property type="match status" value="1"/>
</dbReference>
<evidence type="ECO:0000313" key="4">
    <source>
        <dbReference type="Proteomes" id="UP000253250"/>
    </source>
</evidence>
<evidence type="ECO:0000313" key="3">
    <source>
        <dbReference type="EMBL" id="RCN58316.1"/>
    </source>
</evidence>
<dbReference type="AlphaFoldDB" id="A0A1C2G3Q8"/>
<gene>
    <name evidence="3" type="ORF">C4900_00505</name>
</gene>
<dbReference type="EMBL" id="PSYR01000001">
    <property type="protein sequence ID" value="RCN58316.1"/>
    <property type="molecule type" value="Genomic_DNA"/>
</dbReference>